<keyword evidence="1" id="KW-0472">Membrane</keyword>
<dbReference type="AlphaFoldDB" id="A0A2X3JKZ6"/>
<evidence type="ECO:0000313" key="3">
    <source>
        <dbReference type="Proteomes" id="UP000250991"/>
    </source>
</evidence>
<feature type="transmembrane region" description="Helical" evidence="1">
    <location>
        <begin position="12"/>
        <end position="29"/>
    </location>
</feature>
<protein>
    <submittedName>
        <fullName evidence="2">Uncharacterized protein</fullName>
    </submittedName>
</protein>
<dbReference type="EMBL" id="UARW01000010">
    <property type="protein sequence ID" value="SQD05008.1"/>
    <property type="molecule type" value="Genomic_DNA"/>
</dbReference>
<sequence length="74" mass="8473">MEFLKEHHLPSIIFGIFSAIFWIISCLHLPKNTHQKRNKAVSHPLGCFKAIEIQSKWNKRAAFCRSVSCSCSSI</sequence>
<keyword evidence="1" id="KW-0812">Transmembrane</keyword>
<name>A0A2X3JKZ6_ECOLX</name>
<evidence type="ECO:0000256" key="1">
    <source>
        <dbReference type="SAM" id="Phobius"/>
    </source>
</evidence>
<proteinExistence type="predicted"/>
<keyword evidence="1" id="KW-1133">Transmembrane helix</keyword>
<reference evidence="2 3" key="1">
    <citation type="submission" date="2018-06" db="EMBL/GenBank/DDBJ databases">
        <authorList>
            <consortium name="Pathogen Informatics"/>
            <person name="Doyle S."/>
        </authorList>
    </citation>
    <scope>NUCLEOTIDE SEQUENCE [LARGE SCALE GENOMIC DNA]</scope>
    <source>
        <strain evidence="2 3">NCTC8009</strain>
    </source>
</reference>
<dbReference type="Proteomes" id="UP000250991">
    <property type="component" value="Unassembled WGS sequence"/>
</dbReference>
<evidence type="ECO:0000313" key="2">
    <source>
        <dbReference type="EMBL" id="SQD05008.1"/>
    </source>
</evidence>
<gene>
    <name evidence="2" type="ORF">NCTC8009_05554</name>
</gene>
<dbReference type="PROSITE" id="PS51257">
    <property type="entry name" value="PROKAR_LIPOPROTEIN"/>
    <property type="match status" value="1"/>
</dbReference>
<accession>A0A2X3JKZ6</accession>
<organism evidence="2 3">
    <name type="scientific">Escherichia coli</name>
    <dbReference type="NCBI Taxonomy" id="562"/>
    <lineage>
        <taxon>Bacteria</taxon>
        <taxon>Pseudomonadati</taxon>
        <taxon>Pseudomonadota</taxon>
        <taxon>Gammaproteobacteria</taxon>
        <taxon>Enterobacterales</taxon>
        <taxon>Enterobacteriaceae</taxon>
        <taxon>Escherichia</taxon>
    </lineage>
</organism>